<sequence>MTQPSTSTRTPAPTAAPLGVALASYVNMFAVGTAYALSILQSDLPRLMNTSHNWSFAPFGAASAGLTVGVVTASTLIAESGGRSTAARGTALWGLAVLSTGHFLASLNFPAVLASLVFGGIGVGWTYLAIILMVSQAFPNSPLARSAIGPLGFSSGAAASFTISAYYQSSTRSSDEIGSFLKLAGVAFISVGVATIILLPSDASKSEPGPSTGHDQKVSRGSRRGMLWALLFFNALPGMVAFSALLPGASYYDPTAVNTSSPNGLPLIMLALAAGGLLASPLSSFLGIPRAFNVLFCARGLLLVAFSQWPNQGLAIGTLATILFGHGVGFSILPGLVKAELARPELFPLEYGQILTAWGASGVVASIGNAALSSLPGDLARPSLVLGLLIHLVAIVGNLASPFRD</sequence>
<proteinExistence type="predicted"/>
<protein>
    <submittedName>
        <fullName evidence="1">Major facilitator transporter</fullName>
    </submittedName>
</protein>
<comment type="caution">
    <text evidence="1">The sequence shown here is derived from an EMBL/GenBank/DDBJ whole genome shotgun (WGS) entry which is preliminary data.</text>
</comment>
<dbReference type="EMBL" id="VUJX02000002">
    <property type="protein sequence ID" value="KAL0941101.1"/>
    <property type="molecule type" value="Genomic_DNA"/>
</dbReference>
<organism evidence="1 2">
    <name type="scientific">Colletotrichum truncatum</name>
    <name type="common">Anthracnose fungus</name>
    <name type="synonym">Colletotrichum capsici</name>
    <dbReference type="NCBI Taxonomy" id="5467"/>
    <lineage>
        <taxon>Eukaryota</taxon>
        <taxon>Fungi</taxon>
        <taxon>Dikarya</taxon>
        <taxon>Ascomycota</taxon>
        <taxon>Pezizomycotina</taxon>
        <taxon>Sordariomycetes</taxon>
        <taxon>Hypocreomycetidae</taxon>
        <taxon>Glomerellales</taxon>
        <taxon>Glomerellaceae</taxon>
        <taxon>Colletotrichum</taxon>
        <taxon>Colletotrichum truncatum species complex</taxon>
    </lineage>
</organism>
<keyword evidence="2" id="KW-1185">Reference proteome</keyword>
<evidence type="ECO:0000313" key="2">
    <source>
        <dbReference type="Proteomes" id="UP000805649"/>
    </source>
</evidence>
<accession>A0ACC3ZAG2</accession>
<gene>
    <name evidence="1" type="ORF">CTRU02_203864</name>
</gene>
<dbReference type="Proteomes" id="UP000805649">
    <property type="component" value="Unassembled WGS sequence"/>
</dbReference>
<evidence type="ECO:0000313" key="1">
    <source>
        <dbReference type="EMBL" id="KAL0941101.1"/>
    </source>
</evidence>
<reference evidence="1 2" key="1">
    <citation type="journal article" date="2020" name="Phytopathology">
        <title>Genome Sequence Resources of Colletotrichum truncatum, C. plurivorum, C. musicola, and C. sojae: Four Species Pathogenic to Soybean (Glycine max).</title>
        <authorList>
            <person name="Rogerio F."/>
            <person name="Boufleur T.R."/>
            <person name="Ciampi-Guillardi M."/>
            <person name="Sukno S.A."/>
            <person name="Thon M.R."/>
            <person name="Massola Junior N.S."/>
            <person name="Baroncelli R."/>
        </authorList>
    </citation>
    <scope>NUCLEOTIDE SEQUENCE [LARGE SCALE GENOMIC DNA]</scope>
    <source>
        <strain evidence="1 2">CMES1059</strain>
    </source>
</reference>
<name>A0ACC3ZAG2_COLTU</name>